<dbReference type="CDD" id="cd06170">
    <property type="entry name" value="LuxR_C_like"/>
    <property type="match status" value="1"/>
</dbReference>
<dbReference type="PANTHER" id="PTHR43214">
    <property type="entry name" value="TWO-COMPONENT RESPONSE REGULATOR"/>
    <property type="match status" value="1"/>
</dbReference>
<feature type="domain" description="HTH luxR-type" evidence="4">
    <location>
        <begin position="141"/>
        <end position="206"/>
    </location>
</feature>
<keyword evidence="1 3" id="KW-0597">Phosphoprotein</keyword>
<dbReference type="CDD" id="cd17535">
    <property type="entry name" value="REC_NarL-like"/>
    <property type="match status" value="1"/>
</dbReference>
<evidence type="ECO:0000313" key="6">
    <source>
        <dbReference type="EMBL" id="RNG32508.1"/>
    </source>
</evidence>
<evidence type="ECO:0000259" key="5">
    <source>
        <dbReference type="PROSITE" id="PS50110"/>
    </source>
</evidence>
<reference evidence="6 7" key="1">
    <citation type="submission" date="2018-11" db="EMBL/GenBank/DDBJ databases">
        <title>The Potential of Streptomyces as Biocontrol Agents against the Tomato grey mould, Botrytis cinerea (Gray mold) Frontiers in Microbiology.</title>
        <authorList>
            <person name="Li D."/>
        </authorList>
    </citation>
    <scope>NUCLEOTIDE SEQUENCE [LARGE SCALE GENOMIC DNA]</scope>
    <source>
        <strain evidence="6 7">NEAU-LD23</strain>
    </source>
</reference>
<feature type="domain" description="Response regulatory" evidence="5">
    <location>
        <begin position="3"/>
        <end position="126"/>
    </location>
</feature>
<dbReference type="GO" id="GO:0000160">
    <property type="term" value="P:phosphorelay signal transduction system"/>
    <property type="evidence" value="ECO:0007669"/>
    <property type="project" value="InterPro"/>
</dbReference>
<dbReference type="PRINTS" id="PR00038">
    <property type="entry name" value="HTHLUXR"/>
</dbReference>
<evidence type="ECO:0000259" key="4">
    <source>
        <dbReference type="PROSITE" id="PS50043"/>
    </source>
</evidence>
<dbReference type="GO" id="GO:0006355">
    <property type="term" value="P:regulation of DNA-templated transcription"/>
    <property type="evidence" value="ECO:0007669"/>
    <property type="project" value="InterPro"/>
</dbReference>
<dbReference type="PROSITE" id="PS50043">
    <property type="entry name" value="HTH_LUXR_2"/>
    <property type="match status" value="1"/>
</dbReference>
<dbReference type="Pfam" id="PF00196">
    <property type="entry name" value="GerE"/>
    <property type="match status" value="1"/>
</dbReference>
<evidence type="ECO:0000313" key="7">
    <source>
        <dbReference type="Proteomes" id="UP000275401"/>
    </source>
</evidence>
<dbReference type="SUPFAM" id="SSF46894">
    <property type="entry name" value="C-terminal effector domain of the bipartite response regulators"/>
    <property type="match status" value="1"/>
</dbReference>
<evidence type="ECO:0000256" key="2">
    <source>
        <dbReference type="ARBA" id="ARBA00023125"/>
    </source>
</evidence>
<dbReference type="InterPro" id="IPR000792">
    <property type="entry name" value="Tscrpt_reg_LuxR_C"/>
</dbReference>
<dbReference type="InterPro" id="IPR011006">
    <property type="entry name" value="CheY-like_superfamily"/>
</dbReference>
<dbReference type="InterPro" id="IPR058245">
    <property type="entry name" value="NreC/VraR/RcsB-like_REC"/>
</dbReference>
<accession>A0A3M8WQP2</accession>
<protein>
    <submittedName>
        <fullName evidence="6">DNA-binding response regulator</fullName>
    </submittedName>
</protein>
<dbReference type="SUPFAM" id="SSF52172">
    <property type="entry name" value="CheY-like"/>
    <property type="match status" value="1"/>
</dbReference>
<name>A0A3M8WQP2_9ACTN</name>
<dbReference type="RefSeq" id="WP_123099275.1">
    <property type="nucleotide sequence ID" value="NZ_RIBZ01000101.1"/>
</dbReference>
<dbReference type="AlphaFoldDB" id="A0A3M8WQP2"/>
<sequence>MIRVLLVHDSYLLRSALAALIQAEPEFEVASAAWRDARSRARSLQPHVCVVDTDCPGSDKAARKGELGKLMAEAPAADSGPESGLLVLANAGRPGQLRRAHKARALGYIDKNAPPQRLLDGIRHVAKQERFIDDSLGYGFLKAAEIPLTERELGVLSLAADGASIAEIARTLHLSNGTIRNYLAAITRKTGARNRVDAIRISRCEGWV</sequence>
<organism evidence="6 7">
    <name type="scientific">Streptomyces botrytidirepellens</name>
    <dbReference type="NCBI Taxonomy" id="2486417"/>
    <lineage>
        <taxon>Bacteria</taxon>
        <taxon>Bacillati</taxon>
        <taxon>Actinomycetota</taxon>
        <taxon>Actinomycetes</taxon>
        <taxon>Kitasatosporales</taxon>
        <taxon>Streptomycetaceae</taxon>
        <taxon>Streptomyces</taxon>
    </lineage>
</organism>
<dbReference type="InterPro" id="IPR001789">
    <property type="entry name" value="Sig_transdc_resp-reg_receiver"/>
</dbReference>
<evidence type="ECO:0000256" key="3">
    <source>
        <dbReference type="PROSITE-ProRule" id="PRU00169"/>
    </source>
</evidence>
<keyword evidence="7" id="KW-1185">Reference proteome</keyword>
<dbReference type="PROSITE" id="PS50110">
    <property type="entry name" value="RESPONSE_REGULATORY"/>
    <property type="match status" value="1"/>
</dbReference>
<dbReference type="InterPro" id="IPR039420">
    <property type="entry name" value="WalR-like"/>
</dbReference>
<dbReference type="PANTHER" id="PTHR43214:SF42">
    <property type="entry name" value="TRANSCRIPTIONAL REGULATORY PROTEIN DESR"/>
    <property type="match status" value="1"/>
</dbReference>
<dbReference type="InterPro" id="IPR016032">
    <property type="entry name" value="Sig_transdc_resp-reg_C-effctor"/>
</dbReference>
<dbReference type="InterPro" id="IPR036388">
    <property type="entry name" value="WH-like_DNA-bd_sf"/>
</dbReference>
<feature type="modified residue" description="4-aspartylphosphate" evidence="3">
    <location>
        <position position="52"/>
    </location>
</feature>
<evidence type="ECO:0000256" key="1">
    <source>
        <dbReference type="ARBA" id="ARBA00022553"/>
    </source>
</evidence>
<dbReference type="GO" id="GO:0003677">
    <property type="term" value="F:DNA binding"/>
    <property type="evidence" value="ECO:0007669"/>
    <property type="project" value="UniProtKB-KW"/>
</dbReference>
<dbReference type="SMART" id="SM00421">
    <property type="entry name" value="HTH_LUXR"/>
    <property type="match status" value="1"/>
</dbReference>
<keyword evidence="2 6" id="KW-0238">DNA-binding</keyword>
<dbReference type="Gene3D" id="3.40.50.2300">
    <property type="match status" value="1"/>
</dbReference>
<dbReference type="EMBL" id="RIBZ01000101">
    <property type="protein sequence ID" value="RNG32508.1"/>
    <property type="molecule type" value="Genomic_DNA"/>
</dbReference>
<dbReference type="Proteomes" id="UP000275401">
    <property type="component" value="Unassembled WGS sequence"/>
</dbReference>
<gene>
    <name evidence="6" type="ORF">EEJ42_07950</name>
</gene>
<comment type="caution">
    <text evidence="6">The sequence shown here is derived from an EMBL/GenBank/DDBJ whole genome shotgun (WGS) entry which is preliminary data.</text>
</comment>
<proteinExistence type="predicted"/>
<dbReference type="Gene3D" id="1.10.10.10">
    <property type="entry name" value="Winged helix-like DNA-binding domain superfamily/Winged helix DNA-binding domain"/>
    <property type="match status" value="1"/>
</dbReference>